<evidence type="ECO:0000256" key="3">
    <source>
        <dbReference type="ARBA" id="ARBA00022452"/>
    </source>
</evidence>
<dbReference type="SUPFAM" id="SSF49464">
    <property type="entry name" value="Carboxypeptidase regulatory domain-like"/>
    <property type="match status" value="1"/>
</dbReference>
<evidence type="ECO:0000313" key="12">
    <source>
        <dbReference type="EMBL" id="TPE46428.1"/>
    </source>
</evidence>
<dbReference type="GO" id="GO:0044718">
    <property type="term" value="P:siderophore transmembrane transport"/>
    <property type="evidence" value="ECO:0007669"/>
    <property type="project" value="TreeGrafter"/>
</dbReference>
<evidence type="ECO:0000256" key="6">
    <source>
        <dbReference type="ARBA" id="ARBA00023136"/>
    </source>
</evidence>
<dbReference type="InterPro" id="IPR012910">
    <property type="entry name" value="Plug_dom"/>
</dbReference>
<evidence type="ECO:0000256" key="7">
    <source>
        <dbReference type="ARBA" id="ARBA00023237"/>
    </source>
</evidence>
<accession>A0A501WAL5</accession>
<dbReference type="Pfam" id="PF07715">
    <property type="entry name" value="Plug"/>
    <property type="match status" value="1"/>
</dbReference>
<dbReference type="AlphaFoldDB" id="A0A501WAL5"/>
<dbReference type="InterPro" id="IPR036942">
    <property type="entry name" value="Beta-barrel_TonB_sf"/>
</dbReference>
<evidence type="ECO:0000256" key="4">
    <source>
        <dbReference type="ARBA" id="ARBA00022692"/>
    </source>
</evidence>
<dbReference type="GO" id="GO:0009279">
    <property type="term" value="C:cell outer membrane"/>
    <property type="evidence" value="ECO:0007669"/>
    <property type="project" value="UniProtKB-SubCell"/>
</dbReference>
<dbReference type="Gene3D" id="2.60.40.1120">
    <property type="entry name" value="Carboxypeptidase-like, regulatory domain"/>
    <property type="match status" value="1"/>
</dbReference>
<comment type="caution">
    <text evidence="12">The sequence shown here is derived from an EMBL/GenBank/DDBJ whole genome shotgun (WGS) entry which is preliminary data.</text>
</comment>
<keyword evidence="2" id="KW-0813">Transport</keyword>
<organism evidence="12 13">
    <name type="scientific">Pontibacter mangrovi</name>
    <dbReference type="NCBI Taxonomy" id="2589816"/>
    <lineage>
        <taxon>Bacteria</taxon>
        <taxon>Pseudomonadati</taxon>
        <taxon>Bacteroidota</taxon>
        <taxon>Cytophagia</taxon>
        <taxon>Cytophagales</taxon>
        <taxon>Hymenobacteraceae</taxon>
        <taxon>Pontibacter</taxon>
    </lineage>
</organism>
<dbReference type="InterPro" id="IPR039426">
    <property type="entry name" value="TonB-dep_rcpt-like"/>
</dbReference>
<keyword evidence="5 8" id="KW-0798">TonB box</keyword>
<dbReference type="InterPro" id="IPR000531">
    <property type="entry name" value="Beta-barrel_TonB"/>
</dbReference>
<evidence type="ECO:0000256" key="1">
    <source>
        <dbReference type="ARBA" id="ARBA00004571"/>
    </source>
</evidence>
<keyword evidence="4" id="KW-0812">Transmembrane</keyword>
<keyword evidence="3" id="KW-1134">Transmembrane beta strand</keyword>
<feature type="domain" description="TonB-dependent receptor plug" evidence="11">
    <location>
        <begin position="147"/>
        <end position="222"/>
    </location>
</feature>
<dbReference type="Gene3D" id="2.170.130.10">
    <property type="entry name" value="TonB-dependent receptor, plug domain"/>
    <property type="match status" value="1"/>
</dbReference>
<feature type="chain" id="PRO_5021449583" evidence="9">
    <location>
        <begin position="22"/>
        <end position="789"/>
    </location>
</feature>
<proteinExistence type="inferred from homology"/>
<comment type="subcellular location">
    <subcellularLocation>
        <location evidence="1">Cell outer membrane</location>
        <topology evidence="1">Multi-pass membrane protein</topology>
    </subcellularLocation>
</comment>
<dbReference type="Gene3D" id="2.40.170.20">
    <property type="entry name" value="TonB-dependent receptor, beta-barrel domain"/>
    <property type="match status" value="1"/>
</dbReference>
<dbReference type="InterPro" id="IPR008969">
    <property type="entry name" value="CarboxyPept-like_regulatory"/>
</dbReference>
<feature type="signal peptide" evidence="9">
    <location>
        <begin position="1"/>
        <end position="21"/>
    </location>
</feature>
<keyword evidence="9" id="KW-0732">Signal</keyword>
<dbReference type="GO" id="GO:0015344">
    <property type="term" value="F:siderophore uptake transmembrane transporter activity"/>
    <property type="evidence" value="ECO:0007669"/>
    <property type="project" value="TreeGrafter"/>
</dbReference>
<dbReference type="SUPFAM" id="SSF56935">
    <property type="entry name" value="Porins"/>
    <property type="match status" value="1"/>
</dbReference>
<dbReference type="Pfam" id="PF00593">
    <property type="entry name" value="TonB_dep_Rec_b-barrel"/>
    <property type="match status" value="1"/>
</dbReference>
<keyword evidence="6 8" id="KW-0472">Membrane</keyword>
<protein>
    <submittedName>
        <fullName evidence="12">TonB-dependent receptor</fullName>
    </submittedName>
</protein>
<feature type="domain" description="TonB-dependent receptor-like beta-barrel" evidence="10">
    <location>
        <begin position="282"/>
        <end position="743"/>
    </location>
</feature>
<evidence type="ECO:0000256" key="2">
    <source>
        <dbReference type="ARBA" id="ARBA00022448"/>
    </source>
</evidence>
<keyword evidence="12" id="KW-0675">Receptor</keyword>
<evidence type="ECO:0000313" key="13">
    <source>
        <dbReference type="Proteomes" id="UP000316727"/>
    </source>
</evidence>
<gene>
    <name evidence="12" type="ORF">FJM65_00685</name>
</gene>
<evidence type="ECO:0000256" key="9">
    <source>
        <dbReference type="SAM" id="SignalP"/>
    </source>
</evidence>
<dbReference type="EMBL" id="VFRQ01000001">
    <property type="protein sequence ID" value="TPE46428.1"/>
    <property type="molecule type" value="Genomic_DNA"/>
</dbReference>
<dbReference type="PANTHER" id="PTHR30069">
    <property type="entry name" value="TONB-DEPENDENT OUTER MEMBRANE RECEPTOR"/>
    <property type="match status" value="1"/>
</dbReference>
<reference evidence="12 13" key="1">
    <citation type="submission" date="2019-06" db="EMBL/GenBank/DDBJ databases">
        <title>A novel bacterium of genus Pontibacter, isolated from marine sediment.</title>
        <authorList>
            <person name="Huang H."/>
            <person name="Mo K."/>
            <person name="Hu Y."/>
        </authorList>
    </citation>
    <scope>NUCLEOTIDE SEQUENCE [LARGE SCALE GENOMIC DNA]</scope>
    <source>
        <strain evidence="12 13">HB172049</strain>
    </source>
</reference>
<dbReference type="InterPro" id="IPR037066">
    <property type="entry name" value="Plug_dom_sf"/>
</dbReference>
<evidence type="ECO:0000259" key="10">
    <source>
        <dbReference type="Pfam" id="PF00593"/>
    </source>
</evidence>
<dbReference type="Pfam" id="PF13715">
    <property type="entry name" value="CarbopepD_reg_2"/>
    <property type="match status" value="1"/>
</dbReference>
<keyword evidence="7" id="KW-0998">Cell outer membrane</keyword>
<dbReference type="Proteomes" id="UP000316727">
    <property type="component" value="Unassembled WGS sequence"/>
</dbReference>
<dbReference type="PANTHER" id="PTHR30069:SF46">
    <property type="entry name" value="OAR PROTEIN"/>
    <property type="match status" value="1"/>
</dbReference>
<name>A0A501WAL5_9BACT</name>
<comment type="similarity">
    <text evidence="8">Belongs to the TonB-dependent receptor family.</text>
</comment>
<evidence type="ECO:0000256" key="5">
    <source>
        <dbReference type="ARBA" id="ARBA00023077"/>
    </source>
</evidence>
<keyword evidence="13" id="KW-1185">Reference proteome</keyword>
<evidence type="ECO:0000256" key="8">
    <source>
        <dbReference type="RuleBase" id="RU003357"/>
    </source>
</evidence>
<sequence>MSKHTFLLLAGLLCLLFPATAQSVFKIGGLVLDAQTGEPLAGAAVALKERPAAGAVSEATGSFSFAAPEGMYTLVVKFIGYQQQELPLQLNQSVDLRIKLVPTAYQVQEVEVTAARKPPLTETAAMGELELPLETIKSLPVLFGEVDILKTVQLMPGVKSAGEGGTGFYVRGGGADQNLVLLDKATVYNPGHLFNFFSVFNSDAIDETTLIKGSMPARYGGRLSSVLDIGMKTGDYNDFQVDGGVGLISSRVSVQGPLARDKASFILSGRRTYADVLMNPFLKNTDQGGVPYYFYDLNGKLSFILSGKDKLYLSGYYGRDVGALTLSDGRFDADFFWGNTSATARWHHTFSDKLQLDVSGVLSKYDFEFSWDFGGFNTVAQTGVQDYSANIDFNYQASARHQLRYGVQYTYHKLRPRSGEAEGAGGQVFSTERLRNKYGHEYAFYVSDDFYITDKLLLSAGLRNSYFTQVGPFTRYQFNDRMIATDSASYGRGEQVKTYQALEPRVSAKYELSPGSSVKAAFTRSAQYLHLVSNAYTTLPLDVWVPSSALVEPQYATQYALGYFRSIKQNQYEGSVEVYYKKMKNQLEYREGFAPGPSNRDLEYEFVSGCGKSYGIELFLRKNYGNLQGWLGYTLSRTTRTFPALNNGAPFPARYDRRHDLSLVATYKYNERWTLGGTFVYGTGEATTQPVRRYFLEGTVNYQYGERNSFRMQPTHRLDLAATLEGKKWKNIENSWTFSLYNVYGRRNPYLYYIDNEGSAFGDSVKLQAKKVSIVPFPLPSVTLNFSWK</sequence>
<dbReference type="OrthoDB" id="9758870at2"/>
<evidence type="ECO:0000259" key="11">
    <source>
        <dbReference type="Pfam" id="PF07715"/>
    </source>
</evidence>